<dbReference type="EMBL" id="BTGU01000150">
    <property type="protein sequence ID" value="GMN63489.1"/>
    <property type="molecule type" value="Genomic_DNA"/>
</dbReference>
<reference evidence="1" key="1">
    <citation type="submission" date="2023-07" db="EMBL/GenBank/DDBJ databases">
        <title>draft genome sequence of fig (Ficus carica).</title>
        <authorList>
            <person name="Takahashi T."/>
            <person name="Nishimura K."/>
        </authorList>
    </citation>
    <scope>NUCLEOTIDE SEQUENCE</scope>
</reference>
<keyword evidence="2" id="KW-1185">Reference proteome</keyword>
<comment type="caution">
    <text evidence="1">The sequence shown here is derived from an EMBL/GenBank/DDBJ whole genome shotgun (WGS) entry which is preliminary data.</text>
</comment>
<protein>
    <submittedName>
        <fullName evidence="1">Uncharacterized protein</fullName>
    </submittedName>
</protein>
<proteinExistence type="predicted"/>
<dbReference type="Proteomes" id="UP001187192">
    <property type="component" value="Unassembled WGS sequence"/>
</dbReference>
<organism evidence="1 2">
    <name type="scientific">Ficus carica</name>
    <name type="common">Common fig</name>
    <dbReference type="NCBI Taxonomy" id="3494"/>
    <lineage>
        <taxon>Eukaryota</taxon>
        <taxon>Viridiplantae</taxon>
        <taxon>Streptophyta</taxon>
        <taxon>Embryophyta</taxon>
        <taxon>Tracheophyta</taxon>
        <taxon>Spermatophyta</taxon>
        <taxon>Magnoliopsida</taxon>
        <taxon>eudicotyledons</taxon>
        <taxon>Gunneridae</taxon>
        <taxon>Pentapetalae</taxon>
        <taxon>rosids</taxon>
        <taxon>fabids</taxon>
        <taxon>Rosales</taxon>
        <taxon>Moraceae</taxon>
        <taxon>Ficeae</taxon>
        <taxon>Ficus</taxon>
    </lineage>
</organism>
<name>A0AA88DXB9_FICCA</name>
<evidence type="ECO:0000313" key="2">
    <source>
        <dbReference type="Proteomes" id="UP001187192"/>
    </source>
</evidence>
<dbReference type="AlphaFoldDB" id="A0AA88DXB9"/>
<accession>A0AA88DXB9</accession>
<gene>
    <name evidence="1" type="ORF">TIFTF001_032569</name>
</gene>
<sequence>MHGGTRSTGSCTSLDLLTQAQRHAWLDEFRALMIWAASEVDRTVLNTSGRME</sequence>
<evidence type="ECO:0000313" key="1">
    <source>
        <dbReference type="EMBL" id="GMN63489.1"/>
    </source>
</evidence>